<dbReference type="InterPro" id="IPR044978">
    <property type="entry name" value="GRV2/DNAJC13"/>
</dbReference>
<dbReference type="InterPro" id="IPR025640">
    <property type="entry name" value="GYF_2"/>
</dbReference>
<dbReference type="InterPro" id="IPR045802">
    <property type="entry name" value="GRV2/DNAJC13_N"/>
</dbReference>
<reference evidence="2" key="1">
    <citation type="submission" date="2020-04" db="EMBL/GenBank/DDBJ databases">
        <authorList>
            <person name="Neveu A P."/>
        </authorList>
    </citation>
    <scope>NUCLEOTIDE SEQUENCE</scope>
    <source>
        <tissue evidence="2">Whole embryo</tissue>
    </source>
</reference>
<dbReference type="SUPFAM" id="SSF48371">
    <property type="entry name" value="ARM repeat"/>
    <property type="match status" value="2"/>
</dbReference>
<dbReference type="PANTHER" id="PTHR36983">
    <property type="entry name" value="DNAJ HOMOLOG SUBFAMILY C MEMBER 13"/>
    <property type="match status" value="1"/>
</dbReference>
<dbReference type="GO" id="GO:0007032">
    <property type="term" value="P:endosome organization"/>
    <property type="evidence" value="ECO:0007669"/>
    <property type="project" value="InterPro"/>
</dbReference>
<dbReference type="InterPro" id="IPR001623">
    <property type="entry name" value="DnaJ_domain"/>
</dbReference>
<dbReference type="Pfam" id="PF00226">
    <property type="entry name" value="DnaJ"/>
    <property type="match status" value="1"/>
</dbReference>
<dbReference type="Gene3D" id="1.25.10.10">
    <property type="entry name" value="Leucine-rich Repeat Variant"/>
    <property type="match status" value="2"/>
</dbReference>
<dbReference type="EMBL" id="LR784588">
    <property type="protein sequence ID" value="CAB3238835.1"/>
    <property type="molecule type" value="mRNA"/>
</dbReference>
<gene>
    <name evidence="2" type="primary">Dnajc13</name>
</gene>
<dbReference type="InterPro" id="IPR035445">
    <property type="entry name" value="GYF-like_dom_sf"/>
</dbReference>
<evidence type="ECO:0000313" key="2">
    <source>
        <dbReference type="EMBL" id="CAB3238835.1"/>
    </source>
</evidence>
<dbReference type="GO" id="GO:0010008">
    <property type="term" value="C:endosome membrane"/>
    <property type="evidence" value="ECO:0007669"/>
    <property type="project" value="TreeGrafter"/>
</dbReference>
<dbReference type="Pfam" id="PF19432">
    <property type="entry name" value="RME-8_N"/>
    <property type="match status" value="1"/>
</dbReference>
<protein>
    <submittedName>
        <fullName evidence="2">DnaJ homolog subfamily C member 13</fullName>
    </submittedName>
</protein>
<dbReference type="GO" id="GO:2000641">
    <property type="term" value="P:regulation of early endosome to late endosome transport"/>
    <property type="evidence" value="ECO:0007669"/>
    <property type="project" value="InterPro"/>
</dbReference>
<feature type="domain" description="J" evidence="1">
    <location>
        <begin position="1294"/>
        <end position="1351"/>
    </location>
</feature>
<proteinExistence type="evidence at transcript level"/>
<evidence type="ECO:0000259" key="1">
    <source>
        <dbReference type="PROSITE" id="PS50076"/>
    </source>
</evidence>
<accession>A0A6F9DBR2</accession>
<dbReference type="FunFam" id="1.10.287.110:FF:000007">
    <property type="entry name" value="DnaJ (Hsp40) homolog, subfamily C, member 13"/>
    <property type="match status" value="1"/>
</dbReference>
<dbReference type="CDD" id="cd06257">
    <property type="entry name" value="DnaJ"/>
    <property type="match status" value="1"/>
</dbReference>
<dbReference type="SUPFAM" id="SSF46565">
    <property type="entry name" value="Chaperone J-domain"/>
    <property type="match status" value="1"/>
</dbReference>
<dbReference type="PANTHER" id="PTHR36983:SF2">
    <property type="entry name" value="DNAJ HOMOLOG SUBFAMILY C MEMBER 13"/>
    <property type="match status" value="1"/>
</dbReference>
<name>A0A6F9DBR2_9ASCI</name>
<dbReference type="InterPro" id="IPR011989">
    <property type="entry name" value="ARM-like"/>
</dbReference>
<dbReference type="InterPro" id="IPR036869">
    <property type="entry name" value="J_dom_sf"/>
</dbReference>
<dbReference type="SMART" id="SM00271">
    <property type="entry name" value="DnaJ"/>
    <property type="match status" value="1"/>
</dbReference>
<organism evidence="2">
    <name type="scientific">Phallusia mammillata</name>
    <dbReference type="NCBI Taxonomy" id="59560"/>
    <lineage>
        <taxon>Eukaryota</taxon>
        <taxon>Metazoa</taxon>
        <taxon>Chordata</taxon>
        <taxon>Tunicata</taxon>
        <taxon>Ascidiacea</taxon>
        <taxon>Phlebobranchia</taxon>
        <taxon>Ascidiidae</taxon>
        <taxon>Phallusia</taxon>
    </lineage>
</organism>
<dbReference type="SUPFAM" id="SSF55277">
    <property type="entry name" value="GYF domain"/>
    <property type="match status" value="1"/>
</dbReference>
<dbReference type="Pfam" id="PF14237">
    <property type="entry name" value="GYF_2"/>
    <property type="match status" value="1"/>
</dbReference>
<dbReference type="PROSITE" id="PS50076">
    <property type="entry name" value="DNAJ_2"/>
    <property type="match status" value="1"/>
</dbReference>
<dbReference type="Gene3D" id="1.10.287.110">
    <property type="entry name" value="DnaJ domain"/>
    <property type="match status" value="1"/>
</dbReference>
<dbReference type="InterPro" id="IPR016024">
    <property type="entry name" value="ARM-type_fold"/>
</dbReference>
<dbReference type="GO" id="GO:0006898">
    <property type="term" value="P:receptor-mediated endocytosis"/>
    <property type="evidence" value="ECO:0007669"/>
    <property type="project" value="TreeGrafter"/>
</dbReference>
<sequence length="2232" mass="254203">MANLSDNKNVACYYTTKHSWRGRYKRLFAVGTRGITTYNPSSLQVTNQWSYSEFCGIILDHKSKNNNDFLILLRKSGKKNESMKFSCDYREHLMTVTKRFCPATYDSGQKPLKYTAMKYQWSSRNVPVILEVAGASLNQLDRNSLKVLTFYDYIDIEGFALISDAPNAFVVIHKFQRLHMFACDGVKDIIKASIDAAQLLGRSLKLRKDPISLFQFENYKFGKYSDDEHITSIAEFTVLKQSPRHQVPPQRLLCLSETCILERDPGSYSIITLKPLIEIYALVRDPQNPQIFTMEFKSGQSRTYVSTDRDALLATIMDGSRSSGNRDICVKMLPTDTGLHFGPLANYVEEEVESLHMKYLTQPPVANFMDIINRFNSSIPYSGLQWSVKQDGFFTENKEKMIISSLGSVLDKDGNSQDSSDEDIEAQFHLLRRLVASKVGFAAFTALPRFREHLGVKVIKALQLGNDGVSHAAIDTLVSLLCPMHDNYDLRQEQLNKASLLSSKQFLQSLLDHFEKKSTKGQGALVISSLLDFFNFALCAPHSETTEGKCFDELLQLVAEKGKCLFRLFQHPSTAIVKGAGMVMKAIIEEADSETAAYMQQLALSEGAMPHHLHTALFTKSVDLRMATNQQLSRHLIGLWTASNPPAMELLKRAFPAGLLTFLDSEDDVPDEGDLLHVRDNLKSAINQSQSNSRLKQLDKQLKQVERIVTKKAQILLTHWRDTMGVKAQEENQQKPIVLRKRRQRIKIEANWPLFYHSFSKDHAKSNLIWNHKTREELRSSLESEIRGFHMDVELAQHMNMSWNHSEFEVPYDCLSDEIKIGDYYLRLLLEEEFEPSLAIRRPYELFNDLYHRFLLSPKTSMKCMCLQAMAIVYGRYWEDIGPFNDTKYVVGMLERCLDRTERDRLILFFEKIIKHKRNMKDIIDANGIKAFVELLSLAHLHTTRAHVPTQRNVIEASAEMLSREGEKEWYFGNKEKERLGPYSFQEMKDFWQDGILNAKSRCWAQGMDGWRPLHSVTQLKWSLMASGSAILNETEMATTILNILILLCQNYPSRDSFDAVVRPMPKVKRILSEAVCLPHCIQILLTFDPVLVEKTSVLLLHSMDNNPVFTKIYLTGVFFFVLMYTGSNILPIAKFLKYLHMKQAFRSEENKSHMLSASILGALFPEAMIHYLENHGPERFSEIFLGEFDTPEAIWNGEMRRYMIEKIAVHIADFTPRMYGNVRAVYQYVPIPKISYPQLEEELFCNIFYLRHLCDESKFPEWPIMNPIELLKDVLQLWKAEVEKKPSNMSYEDACSVLHLSPDKAPFNEGQIRKAYFRMAQKYHPDKNPEGRDIFETVNKAYEFLCSKKQKNLDGPDPCNILLVLKTQSILFKRYKEELAPYKYAGFPALIKTIQMETADAQLFSKTEPVLAEATELAFHVVNCSALNAQELRRESGIEILQESFSRCVALLSSTISIDEMPSRVCINAIKIFSVSAEFEECREKFMNSHSIIDGISQILHYKNLPQLCCVATDCVSAFAVDEALQTQLYKAGVVWSLTNFLFEYDFTLEESGIQKSGDTNQQELLNKLARLSITSLASLAGYVKPDSVNPLVHKTFCSLITPYLAKQVLLGKYSETLKLLNSNARNPYLLWNNETRIEIRDFLVKQQQKGKNEDFDPFVGIDFVFAAHRDELVVGDIFVNIYNEQPLFAIEEPKEFGMKLITFLRSLAEKLFSRLALLKHQKNGIDTKPDEQNSSSIQEKTLQNCHDSLLALSNIIRNNPGIEVICIGHFKMLTSFLRLEDTPKIHSQVLDVMLQVTSNQLCVENIADSQVVIPLLLALQSSQEASMTTLHIFYAMTSNTKIVKQIFEKGGTLYVLNLFCNESESELRVQAAELFAKMSSDKLYGPKVCRVLYKFLPSIFMDAMKDSPEASVHMFDRNHENPELIWNESSREIVKKGLNDFALELSTKHRMGKDEPWSLPPDLEPLFSSQDSTEIMVGGVFLRLFVAQPGWVLRNPKDFTVAIMDKFLALVSEERPNVENLETVTQSICCLFSSQPLLAEHIPVLGHLPSVFKKMLCQNDAIHKSCILVIHVLSSNESCVQTYGNFDCIKPLMYAMKSRPDMLGYACETLHRLFSVPASSQLMQQVVQCKLVQYLLELLDGVGIKGSENISSTKAQIVKTLKAMLNNVDFGEMIQGLLDNSRVWSIYKDQRHDLFISSSSVAGYLTAGPNVAGYLTAASDSSAPVAPDLS</sequence>